<dbReference type="InterPro" id="IPR037038">
    <property type="entry name" value="HepT-like_sf"/>
</dbReference>
<accession>A0A0D8BXA9</accession>
<evidence type="ECO:0000256" key="2">
    <source>
        <dbReference type="ARBA" id="ARBA00022722"/>
    </source>
</evidence>
<sequence length="139" mass="16024">MKHDVIFNKISIIERCLKRIDEEYEHDPKNLQNYTKQDSIILNLQRACEACIDLAMHIVAEQKFGLPQHSRDAFSLLEEHGVISPAVSQNMKAMVGFRNIAVHDYQQLNLGILQAIVEHHLDDFKHFAKAILDYAKKNS</sequence>
<dbReference type="GO" id="GO:0016787">
    <property type="term" value="F:hydrolase activity"/>
    <property type="evidence" value="ECO:0007669"/>
    <property type="project" value="UniProtKB-KW"/>
</dbReference>
<evidence type="ECO:0000256" key="3">
    <source>
        <dbReference type="ARBA" id="ARBA00022801"/>
    </source>
</evidence>
<keyword evidence="2" id="KW-0540">Nuclease</keyword>
<dbReference type="Pfam" id="PF01934">
    <property type="entry name" value="HepT-like"/>
    <property type="match status" value="1"/>
</dbReference>
<dbReference type="PANTHER" id="PTHR33397:SF3">
    <property type="entry name" value="MRNA NUCLEASE HEPT"/>
    <property type="match status" value="1"/>
</dbReference>
<name>A0A0D8BXA9_GEOKU</name>
<dbReference type="NCBIfam" id="NF047751">
    <property type="entry name" value="HepT_toxin"/>
    <property type="match status" value="1"/>
</dbReference>
<keyword evidence="3" id="KW-0378">Hydrolase</keyword>
<evidence type="ECO:0000256" key="1">
    <source>
        <dbReference type="ARBA" id="ARBA00022649"/>
    </source>
</evidence>
<comment type="similarity">
    <text evidence="4">Belongs to the HepT RNase toxin family.</text>
</comment>
<dbReference type="PANTHER" id="PTHR33397">
    <property type="entry name" value="UPF0331 PROTEIN YUTE"/>
    <property type="match status" value="1"/>
</dbReference>
<dbReference type="AlphaFoldDB" id="A0A0D8BXA9"/>
<comment type="caution">
    <text evidence="5">The sequence shown here is derived from an EMBL/GenBank/DDBJ whole genome shotgun (WGS) entry which is preliminary data.</text>
</comment>
<dbReference type="SUPFAM" id="SSF81593">
    <property type="entry name" value="Nucleotidyltransferase substrate binding subunit/domain"/>
    <property type="match status" value="1"/>
</dbReference>
<organism evidence="5 6">
    <name type="scientific">Geobacillus kaustophilus</name>
    <dbReference type="NCBI Taxonomy" id="1462"/>
    <lineage>
        <taxon>Bacteria</taxon>
        <taxon>Bacillati</taxon>
        <taxon>Bacillota</taxon>
        <taxon>Bacilli</taxon>
        <taxon>Bacillales</taxon>
        <taxon>Anoxybacillaceae</taxon>
        <taxon>Geobacillus</taxon>
        <taxon>Geobacillus thermoleovorans group</taxon>
    </lineage>
</organism>
<dbReference type="GO" id="GO:0004540">
    <property type="term" value="F:RNA nuclease activity"/>
    <property type="evidence" value="ECO:0007669"/>
    <property type="project" value="InterPro"/>
</dbReference>
<dbReference type="GO" id="GO:0110001">
    <property type="term" value="C:toxin-antitoxin complex"/>
    <property type="evidence" value="ECO:0007669"/>
    <property type="project" value="InterPro"/>
</dbReference>
<dbReference type="EMBL" id="JYBP01000003">
    <property type="protein sequence ID" value="KJE28022.1"/>
    <property type="molecule type" value="Genomic_DNA"/>
</dbReference>
<dbReference type="RefSeq" id="WP_044731920.1">
    <property type="nucleotide sequence ID" value="NZ_JYBP01000003.1"/>
</dbReference>
<evidence type="ECO:0000313" key="5">
    <source>
        <dbReference type="EMBL" id="KJE28022.1"/>
    </source>
</evidence>
<evidence type="ECO:0000313" key="6">
    <source>
        <dbReference type="Proteomes" id="UP000032522"/>
    </source>
</evidence>
<evidence type="ECO:0000256" key="4">
    <source>
        <dbReference type="ARBA" id="ARBA00024207"/>
    </source>
</evidence>
<dbReference type="Gene3D" id="1.20.120.580">
    <property type="entry name" value="bsu32300-like"/>
    <property type="match status" value="1"/>
</dbReference>
<reference evidence="5 6" key="1">
    <citation type="submission" date="2015-01" db="EMBL/GenBank/DDBJ databases">
        <authorList>
            <person name="Filippidou S."/>
            <person name="Jeanneret N."/>
            <person name="Russel-Delif L."/>
            <person name="Junier T."/>
            <person name="Wunderlin T."/>
            <person name="Molina V."/>
            <person name="Johnson S.L."/>
            <person name="Davenport K.W."/>
            <person name="Chain P.S."/>
            <person name="Dorador C."/>
            <person name="Junier P."/>
        </authorList>
    </citation>
    <scope>NUCLEOTIDE SEQUENCE [LARGE SCALE GENOMIC DNA]</scope>
    <source>
        <strain evidence="5 6">Et7/4</strain>
    </source>
</reference>
<dbReference type="InterPro" id="IPR052379">
    <property type="entry name" value="Type_VII_TA_RNase"/>
</dbReference>
<dbReference type="Proteomes" id="UP000032522">
    <property type="component" value="Unassembled WGS sequence"/>
</dbReference>
<dbReference type="InterPro" id="IPR008201">
    <property type="entry name" value="HepT-like"/>
</dbReference>
<gene>
    <name evidence="5" type="ORF">LG52_2149</name>
</gene>
<evidence type="ECO:0008006" key="7">
    <source>
        <dbReference type="Google" id="ProtNLM"/>
    </source>
</evidence>
<dbReference type="OrthoDB" id="9796612at2"/>
<protein>
    <recommendedName>
        <fullName evidence="7">DUF86 domain-containing protein</fullName>
    </recommendedName>
</protein>
<keyword evidence="1" id="KW-1277">Toxin-antitoxin system</keyword>
<proteinExistence type="inferred from homology"/>
<dbReference type="PATRIC" id="fig|1462.6.peg.2408"/>